<dbReference type="InterPro" id="IPR058240">
    <property type="entry name" value="rSAM_sf"/>
</dbReference>
<reference evidence="9 11" key="2">
    <citation type="submission" date="2019-11" db="EMBL/GenBank/DDBJ databases">
        <title>Draft genome sequences of five Paenibacillus species of dairy origin.</title>
        <authorList>
            <person name="Olajide A.M."/>
            <person name="Chen S."/>
            <person name="Lapointe G."/>
        </authorList>
    </citation>
    <scope>NUCLEOTIDE SEQUENCE [LARGE SCALE GENOMIC DNA]</scope>
    <source>
        <strain evidence="9 11">3CT49</strain>
    </source>
</reference>
<evidence type="ECO:0000256" key="6">
    <source>
        <dbReference type="ARBA" id="ARBA00023014"/>
    </source>
</evidence>
<dbReference type="EMBL" id="WNZZ01000001">
    <property type="protein sequence ID" value="MUG21108.1"/>
    <property type="molecule type" value="Genomic_DNA"/>
</dbReference>
<dbReference type="InterPro" id="IPR023867">
    <property type="entry name" value="Sulphatase_maturase_rSAM"/>
</dbReference>
<dbReference type="AlphaFoldDB" id="A0A090Y7D5"/>
<evidence type="ECO:0000313" key="11">
    <source>
        <dbReference type="Proteomes" id="UP000442469"/>
    </source>
</evidence>
<comment type="caution">
    <text evidence="8">The sequence shown here is derived from an EMBL/GenBank/DDBJ whole genome shotgun (WGS) entry which is preliminary data.</text>
</comment>
<dbReference type="GO" id="GO:0016491">
    <property type="term" value="F:oxidoreductase activity"/>
    <property type="evidence" value="ECO:0007669"/>
    <property type="project" value="InterPro"/>
</dbReference>
<dbReference type="SFLD" id="SFLDG01067">
    <property type="entry name" value="SPASM/twitch_domain_containing"/>
    <property type="match status" value="1"/>
</dbReference>
<name>A0A090Y7D5_PAEMA</name>
<evidence type="ECO:0000256" key="4">
    <source>
        <dbReference type="ARBA" id="ARBA00022723"/>
    </source>
</evidence>
<feature type="domain" description="Radical SAM core" evidence="7">
    <location>
        <begin position="8"/>
        <end position="157"/>
    </location>
</feature>
<dbReference type="Pfam" id="PF04055">
    <property type="entry name" value="Radical_SAM"/>
    <property type="match status" value="1"/>
</dbReference>
<dbReference type="PANTHER" id="PTHR43273">
    <property type="entry name" value="ANAEROBIC SULFATASE-MATURATING ENZYME HOMOLOG ASLB-RELATED"/>
    <property type="match status" value="1"/>
</dbReference>
<keyword evidence="3" id="KW-0949">S-adenosyl-L-methionine</keyword>
<comment type="cofactor">
    <cofactor evidence="1">
        <name>[4Fe-4S] cluster</name>
        <dbReference type="ChEBI" id="CHEBI:49883"/>
    </cofactor>
</comment>
<evidence type="ECO:0000313" key="9">
    <source>
        <dbReference type="EMBL" id="MUG21108.1"/>
    </source>
</evidence>
<dbReference type="PANTHER" id="PTHR43273:SF8">
    <property type="entry name" value="RADICAL SAM DOMAIN PROTEIN"/>
    <property type="match status" value="1"/>
</dbReference>
<proteinExistence type="predicted"/>
<sequence length="366" mass="42327">MYSISLEVNQKCNLRCKYCYLGDKAGSVMSLKTAKQSVDLAFDQAVIHRDKKIWFDFIGGEALIDFPLLNQILQYIQDKNKDKQYHVKLSMTSNATLLNSEIIDWLAENNFDLKVSIDGKKDVHDLNRVTIHNRGSFDAILKNWKHVREYERKAGKYIQATNVITRNNYMHYGETVKFLVEELGIKIVDTAIDLSVDWKKDELTVICDEINKVFSFYEQCAAERKAFGWSFINEVFSSVEKKRKFYSCGAGIISLYVRTDGTFYPCHAYMVEEESLGNADQGLNRNKIEYLKNLNSIDNENCNRCEIYEVCGAKGCIMQSLETNGDVNLPDPTLCYMQKFKSSFYYKNIDRLKKIAEGSRAYEYEL</sequence>
<dbReference type="NCBIfam" id="TIGR04085">
    <property type="entry name" value="rSAM_more_4Fe4S"/>
    <property type="match status" value="1"/>
</dbReference>
<keyword evidence="5" id="KW-0408">Iron</keyword>
<dbReference type="PROSITE" id="PS01305">
    <property type="entry name" value="MOAA_NIFB_PQQE"/>
    <property type="match status" value="1"/>
</dbReference>
<gene>
    <name evidence="8" type="ORF">DJ90_1364</name>
    <name evidence="9" type="ORF">GNQ08_01500</name>
</gene>
<dbReference type="GO" id="GO:0051539">
    <property type="term" value="F:4 iron, 4 sulfur cluster binding"/>
    <property type="evidence" value="ECO:0007669"/>
    <property type="project" value="UniProtKB-KW"/>
</dbReference>
<dbReference type="InterPro" id="IPR023885">
    <property type="entry name" value="4Fe4S-binding_SPASM_dom"/>
</dbReference>
<dbReference type="RefSeq" id="WP_063836290.1">
    <property type="nucleotide sequence ID" value="NZ_BGML01000004.1"/>
</dbReference>
<keyword evidence="4" id="KW-0479">Metal-binding</keyword>
<dbReference type="SUPFAM" id="SSF102114">
    <property type="entry name" value="Radical SAM enzymes"/>
    <property type="match status" value="1"/>
</dbReference>
<dbReference type="GeneID" id="77010736"/>
<dbReference type="Proteomes" id="UP000029278">
    <property type="component" value="Unassembled WGS sequence"/>
</dbReference>
<dbReference type="SFLD" id="SFLDS00029">
    <property type="entry name" value="Radical_SAM"/>
    <property type="match status" value="1"/>
</dbReference>
<protein>
    <submittedName>
        <fullName evidence="8">Radical SAM additional 4Fe4S-binding SPASM domain protein</fullName>
    </submittedName>
    <submittedName>
        <fullName evidence="9">SPASM domain-containing protein</fullName>
    </submittedName>
</protein>
<dbReference type="GO" id="GO:0046872">
    <property type="term" value="F:metal ion binding"/>
    <property type="evidence" value="ECO:0007669"/>
    <property type="project" value="UniProtKB-KW"/>
</dbReference>
<dbReference type="InterPro" id="IPR013785">
    <property type="entry name" value="Aldolase_TIM"/>
</dbReference>
<dbReference type="STRING" id="44252.DJ90_1364"/>
<reference evidence="8 10" key="1">
    <citation type="submission" date="2014-04" db="EMBL/GenBank/DDBJ databases">
        <authorList>
            <person name="Bishop-Lilly K.A."/>
            <person name="Broomall S.M."/>
            <person name="Chain P.S."/>
            <person name="Chertkov O."/>
            <person name="Coyne S.R."/>
            <person name="Daligault H.E."/>
            <person name="Davenport K.W."/>
            <person name="Erkkila T."/>
            <person name="Frey K.G."/>
            <person name="Gibbons H.S."/>
            <person name="Gu W."/>
            <person name="Jaissle J."/>
            <person name="Johnson S.L."/>
            <person name="Koroleva G.I."/>
            <person name="Ladner J.T."/>
            <person name="Lo C.-C."/>
            <person name="Minogue T.D."/>
            <person name="Munk C."/>
            <person name="Palacios G.F."/>
            <person name="Redden C.L."/>
            <person name="Rosenzweig C.N."/>
            <person name="Scholz M.B."/>
            <person name="Teshima H."/>
            <person name="Xu Y."/>
        </authorList>
    </citation>
    <scope>NUCLEOTIDE SEQUENCE [LARGE SCALE GENOMIC DNA]</scope>
    <source>
        <strain evidence="8 10">8244</strain>
    </source>
</reference>
<evidence type="ECO:0000313" key="10">
    <source>
        <dbReference type="Proteomes" id="UP000029278"/>
    </source>
</evidence>
<evidence type="ECO:0000256" key="2">
    <source>
        <dbReference type="ARBA" id="ARBA00022485"/>
    </source>
</evidence>
<dbReference type="InterPro" id="IPR000385">
    <property type="entry name" value="MoaA_NifB_PqqE_Fe-S-bd_CS"/>
</dbReference>
<dbReference type="PATRIC" id="fig|44252.3.peg.5645"/>
<keyword evidence="10" id="KW-1185">Reference proteome</keyword>
<organism evidence="8 10">
    <name type="scientific">Paenibacillus macerans</name>
    <name type="common">Bacillus macerans</name>
    <dbReference type="NCBI Taxonomy" id="44252"/>
    <lineage>
        <taxon>Bacteria</taxon>
        <taxon>Bacillati</taxon>
        <taxon>Bacillota</taxon>
        <taxon>Bacilli</taxon>
        <taxon>Bacillales</taxon>
        <taxon>Paenibacillaceae</taxon>
        <taxon>Paenibacillus</taxon>
    </lineage>
</organism>
<evidence type="ECO:0000256" key="1">
    <source>
        <dbReference type="ARBA" id="ARBA00001966"/>
    </source>
</evidence>
<dbReference type="SFLD" id="SFLDG01384">
    <property type="entry name" value="thioether_bond_formation_requi"/>
    <property type="match status" value="1"/>
</dbReference>
<evidence type="ECO:0000256" key="5">
    <source>
        <dbReference type="ARBA" id="ARBA00023004"/>
    </source>
</evidence>
<keyword evidence="6" id="KW-0411">Iron-sulfur</keyword>
<dbReference type="Proteomes" id="UP000442469">
    <property type="component" value="Unassembled WGS sequence"/>
</dbReference>
<dbReference type="InterPro" id="IPR007197">
    <property type="entry name" value="rSAM"/>
</dbReference>
<dbReference type="HOGENOM" id="CLU_009273_3_0_9"/>
<dbReference type="SFLD" id="SFLDG01386">
    <property type="entry name" value="main_SPASM_domain-containing"/>
    <property type="match status" value="1"/>
</dbReference>
<accession>A0A090Y7D5</accession>
<evidence type="ECO:0000259" key="7">
    <source>
        <dbReference type="Pfam" id="PF04055"/>
    </source>
</evidence>
<dbReference type="EMBL" id="JMQA01000047">
    <property type="protein sequence ID" value="KFM94668.1"/>
    <property type="molecule type" value="Genomic_DNA"/>
</dbReference>
<keyword evidence="2" id="KW-0004">4Fe-4S</keyword>
<evidence type="ECO:0000313" key="8">
    <source>
        <dbReference type="EMBL" id="KFM94668.1"/>
    </source>
</evidence>
<evidence type="ECO:0000256" key="3">
    <source>
        <dbReference type="ARBA" id="ARBA00022691"/>
    </source>
</evidence>
<dbReference type="OrthoDB" id="9808591at2"/>
<dbReference type="Gene3D" id="3.20.20.70">
    <property type="entry name" value="Aldolase class I"/>
    <property type="match status" value="1"/>
</dbReference>
<dbReference type="CDD" id="cd01335">
    <property type="entry name" value="Radical_SAM"/>
    <property type="match status" value="1"/>
</dbReference>